<keyword evidence="2" id="KW-1185">Reference proteome</keyword>
<protein>
    <submittedName>
        <fullName evidence="1">Uncharacterized protein</fullName>
    </submittedName>
</protein>
<proteinExistence type="predicted"/>
<organism evidence="1 2">
    <name type="scientific">Cichorium intybus</name>
    <name type="common">Chicory</name>
    <dbReference type="NCBI Taxonomy" id="13427"/>
    <lineage>
        <taxon>Eukaryota</taxon>
        <taxon>Viridiplantae</taxon>
        <taxon>Streptophyta</taxon>
        <taxon>Embryophyta</taxon>
        <taxon>Tracheophyta</taxon>
        <taxon>Spermatophyta</taxon>
        <taxon>Magnoliopsida</taxon>
        <taxon>eudicotyledons</taxon>
        <taxon>Gunneridae</taxon>
        <taxon>Pentapetalae</taxon>
        <taxon>asterids</taxon>
        <taxon>campanulids</taxon>
        <taxon>Asterales</taxon>
        <taxon>Asteraceae</taxon>
        <taxon>Cichorioideae</taxon>
        <taxon>Cichorieae</taxon>
        <taxon>Cichoriinae</taxon>
        <taxon>Cichorium</taxon>
    </lineage>
</organism>
<accession>A0ACB9BG23</accession>
<evidence type="ECO:0000313" key="2">
    <source>
        <dbReference type="Proteomes" id="UP001055811"/>
    </source>
</evidence>
<name>A0ACB9BG23_CICIN</name>
<dbReference type="EMBL" id="CM042014">
    <property type="protein sequence ID" value="KAI3721484.1"/>
    <property type="molecule type" value="Genomic_DNA"/>
</dbReference>
<sequence length="79" mass="9209">MPSCDLHIGRQFWTVLPLEAKLRCNRILEVSSWAIVLILLNFPCSDDGFRLMGLWIFISLGLFIASIWRTFKKLTRVKL</sequence>
<comment type="caution">
    <text evidence="1">The sequence shown here is derived from an EMBL/GenBank/DDBJ whole genome shotgun (WGS) entry which is preliminary data.</text>
</comment>
<gene>
    <name evidence="1" type="ORF">L2E82_32497</name>
</gene>
<evidence type="ECO:0000313" key="1">
    <source>
        <dbReference type="EMBL" id="KAI3721484.1"/>
    </source>
</evidence>
<dbReference type="Proteomes" id="UP001055811">
    <property type="component" value="Linkage Group LG06"/>
</dbReference>
<reference evidence="1 2" key="2">
    <citation type="journal article" date="2022" name="Mol. Ecol. Resour.">
        <title>The genomes of chicory, endive, great burdock and yacon provide insights into Asteraceae paleo-polyploidization history and plant inulin production.</title>
        <authorList>
            <person name="Fan W."/>
            <person name="Wang S."/>
            <person name="Wang H."/>
            <person name="Wang A."/>
            <person name="Jiang F."/>
            <person name="Liu H."/>
            <person name="Zhao H."/>
            <person name="Xu D."/>
            <person name="Zhang Y."/>
        </authorList>
    </citation>
    <scope>NUCLEOTIDE SEQUENCE [LARGE SCALE GENOMIC DNA]</scope>
    <source>
        <strain evidence="2">cv. Punajuju</strain>
        <tissue evidence="1">Leaves</tissue>
    </source>
</reference>
<reference evidence="2" key="1">
    <citation type="journal article" date="2022" name="Mol. Ecol. Resour.">
        <title>The genomes of chicory, endive, great burdock and yacon provide insights into Asteraceae palaeo-polyploidization history and plant inulin production.</title>
        <authorList>
            <person name="Fan W."/>
            <person name="Wang S."/>
            <person name="Wang H."/>
            <person name="Wang A."/>
            <person name="Jiang F."/>
            <person name="Liu H."/>
            <person name="Zhao H."/>
            <person name="Xu D."/>
            <person name="Zhang Y."/>
        </authorList>
    </citation>
    <scope>NUCLEOTIDE SEQUENCE [LARGE SCALE GENOMIC DNA]</scope>
    <source>
        <strain evidence="2">cv. Punajuju</strain>
    </source>
</reference>